<dbReference type="InterPro" id="IPR037523">
    <property type="entry name" value="VOC_core"/>
</dbReference>
<name>A0AAU2AFF7_9ACTN</name>
<evidence type="ECO:0000313" key="2">
    <source>
        <dbReference type="EMBL" id="WTT22674.1"/>
    </source>
</evidence>
<dbReference type="Pfam" id="PF00903">
    <property type="entry name" value="Glyoxalase"/>
    <property type="match status" value="1"/>
</dbReference>
<proteinExistence type="predicted"/>
<protein>
    <submittedName>
        <fullName evidence="2">VOC family protein</fullName>
    </submittedName>
</protein>
<dbReference type="PROSITE" id="PS51819">
    <property type="entry name" value="VOC"/>
    <property type="match status" value="1"/>
</dbReference>
<dbReference type="AlphaFoldDB" id="A0AAU2AFF7"/>
<dbReference type="InterPro" id="IPR029068">
    <property type="entry name" value="Glyas_Bleomycin-R_OHBP_Dase"/>
</dbReference>
<dbReference type="EMBL" id="CP108222">
    <property type="protein sequence ID" value="WTT22674.1"/>
    <property type="molecule type" value="Genomic_DNA"/>
</dbReference>
<organism evidence="2">
    <name type="scientific">Streptomyces sp. NBC_00093</name>
    <dbReference type="NCBI Taxonomy" id="2975649"/>
    <lineage>
        <taxon>Bacteria</taxon>
        <taxon>Bacillati</taxon>
        <taxon>Actinomycetota</taxon>
        <taxon>Actinomycetes</taxon>
        <taxon>Kitasatosporales</taxon>
        <taxon>Streptomycetaceae</taxon>
        <taxon>Streptomyces</taxon>
    </lineage>
</organism>
<gene>
    <name evidence="2" type="ORF">OHA22_47630</name>
</gene>
<dbReference type="SUPFAM" id="SSF54593">
    <property type="entry name" value="Glyoxalase/Bleomycin resistance protein/Dihydroxybiphenyl dioxygenase"/>
    <property type="match status" value="1"/>
</dbReference>
<accession>A0AAU2AFF7</accession>
<evidence type="ECO:0000259" key="1">
    <source>
        <dbReference type="PROSITE" id="PS51819"/>
    </source>
</evidence>
<sequence length="189" mass="21641">MAEIKPKITKSHRTAKPLIKIEMISHGTLSVVDIQKSRRFYEEVLGFEVIQHAPVGLLIRLGSEHVYVVIEDGQKSPMRLVDHNGLDLESNEAVNEAHATLVSLKEEYGLGRIHKPQEQHGAYSFYFQDMDGNWWEILAGRGRGYTFAYEDPNRDMTQRDDIDPERMDHSFDDEFVGELAAKRDQAAQD</sequence>
<reference evidence="2" key="1">
    <citation type="submission" date="2022-10" db="EMBL/GenBank/DDBJ databases">
        <title>The complete genomes of actinobacterial strains from the NBC collection.</title>
        <authorList>
            <person name="Joergensen T.S."/>
            <person name="Alvarez Arevalo M."/>
            <person name="Sterndorff E.B."/>
            <person name="Faurdal D."/>
            <person name="Vuksanovic O."/>
            <person name="Mourched A.-S."/>
            <person name="Charusanti P."/>
            <person name="Shaw S."/>
            <person name="Blin K."/>
            <person name="Weber T."/>
        </authorList>
    </citation>
    <scope>NUCLEOTIDE SEQUENCE</scope>
    <source>
        <strain evidence="2">NBC_00093</strain>
    </source>
</reference>
<dbReference type="InterPro" id="IPR004360">
    <property type="entry name" value="Glyas_Fos-R_dOase_dom"/>
</dbReference>
<dbReference type="CDD" id="cd06587">
    <property type="entry name" value="VOC"/>
    <property type="match status" value="1"/>
</dbReference>
<feature type="domain" description="VOC" evidence="1">
    <location>
        <begin position="23"/>
        <end position="140"/>
    </location>
</feature>
<dbReference type="Gene3D" id="3.10.180.10">
    <property type="entry name" value="2,3-Dihydroxybiphenyl 1,2-Dioxygenase, domain 1"/>
    <property type="match status" value="1"/>
</dbReference>